<dbReference type="Gene3D" id="3.30.390.50">
    <property type="entry name" value="CO dehydrogenase flavoprotein, C-terminal domain"/>
    <property type="match status" value="1"/>
</dbReference>
<dbReference type="Gene3D" id="3.30.465.10">
    <property type="match status" value="1"/>
</dbReference>
<dbReference type="InterPro" id="IPR036318">
    <property type="entry name" value="FAD-bd_PCMH-like_sf"/>
</dbReference>
<dbReference type="InterPro" id="IPR036683">
    <property type="entry name" value="CO_DH_flav_C_dom_sf"/>
</dbReference>
<reference evidence="2" key="1">
    <citation type="submission" date="2019-11" db="EMBL/GenBank/DDBJ databases">
        <title>Microbial mats filling the niche in hypersaline microbial mats.</title>
        <authorList>
            <person name="Wong H.L."/>
            <person name="Macleod F.I."/>
            <person name="White R.A. III"/>
            <person name="Burns B.P."/>
        </authorList>
    </citation>
    <scope>NUCLEOTIDE SEQUENCE</scope>
    <source>
        <strain evidence="2">Rbin_158</strain>
    </source>
</reference>
<dbReference type="Proteomes" id="UP000649604">
    <property type="component" value="Unassembled WGS sequence"/>
</dbReference>
<dbReference type="PANTHER" id="PTHR42659">
    <property type="entry name" value="XANTHINE DEHYDROGENASE SUBUNIT C-RELATED"/>
    <property type="match status" value="1"/>
</dbReference>
<evidence type="ECO:0000313" key="3">
    <source>
        <dbReference type="Proteomes" id="UP000649604"/>
    </source>
</evidence>
<dbReference type="Pfam" id="PF00941">
    <property type="entry name" value="FAD_binding_5"/>
    <property type="match status" value="1"/>
</dbReference>
<name>A0A9D5JTH6_9BACT</name>
<sequence>MRQITAYFKPQTLAEAVTLYQQQTGKGKFIGGGTQVAAERDPTLTYLIDLSGCGLDAIQEQAGHLHLGACVTLETLKESPLVRACAQGIIADVAAWTGSVHLRNSGTLGGSLVVQADIAIPLLTLDAQVVLMGEAERTVPLSAFYEGSKPIVRDGEVIKTIIIPPTFQNAAAHAMRLSRTRQDVSLVAVAAALLYEGNHCTQARLVAAPVASGLTRIPAAEALLQGHPLTEPLIDQVADTVRQTIQPVEDFRASAAYRRKIAAVYTKRMLTACLQHSALSST</sequence>
<dbReference type="SMART" id="SM01092">
    <property type="entry name" value="CO_deh_flav_C"/>
    <property type="match status" value="1"/>
</dbReference>
<gene>
    <name evidence="2" type="ORF">GF339_05040</name>
</gene>
<protein>
    <recommendedName>
        <fullName evidence="1">FAD-binding PCMH-type domain-containing protein</fullName>
    </recommendedName>
</protein>
<dbReference type="PROSITE" id="PS51387">
    <property type="entry name" value="FAD_PCMH"/>
    <property type="match status" value="1"/>
</dbReference>
<dbReference type="GO" id="GO:0016491">
    <property type="term" value="F:oxidoreductase activity"/>
    <property type="evidence" value="ECO:0007669"/>
    <property type="project" value="InterPro"/>
</dbReference>
<dbReference type="InterPro" id="IPR005107">
    <property type="entry name" value="CO_DH_flav_C"/>
</dbReference>
<dbReference type="PANTHER" id="PTHR42659:SF9">
    <property type="entry name" value="XANTHINE DEHYDROGENASE FAD-BINDING SUBUNIT XDHB-RELATED"/>
    <property type="match status" value="1"/>
</dbReference>
<comment type="caution">
    <text evidence="2">The sequence shown here is derived from an EMBL/GenBank/DDBJ whole genome shotgun (WGS) entry which is preliminary data.</text>
</comment>
<dbReference type="SUPFAM" id="SSF56176">
    <property type="entry name" value="FAD-binding/transporter-associated domain-like"/>
    <property type="match status" value="1"/>
</dbReference>
<dbReference type="InterPro" id="IPR002346">
    <property type="entry name" value="Mopterin_DH_FAD-bd"/>
</dbReference>
<proteinExistence type="predicted"/>
<dbReference type="EMBL" id="WJJP01000159">
    <property type="protein sequence ID" value="MBD3323927.1"/>
    <property type="molecule type" value="Genomic_DNA"/>
</dbReference>
<evidence type="ECO:0000313" key="2">
    <source>
        <dbReference type="EMBL" id="MBD3323927.1"/>
    </source>
</evidence>
<dbReference type="InterPro" id="IPR051312">
    <property type="entry name" value="Diverse_Substr_Oxidored"/>
</dbReference>
<dbReference type="Gene3D" id="3.30.43.10">
    <property type="entry name" value="Uridine Diphospho-n-acetylenolpyruvylglucosamine Reductase, domain 2"/>
    <property type="match status" value="1"/>
</dbReference>
<accession>A0A9D5JTH6</accession>
<dbReference type="InterPro" id="IPR016166">
    <property type="entry name" value="FAD-bd_PCMH"/>
</dbReference>
<evidence type="ECO:0000259" key="1">
    <source>
        <dbReference type="PROSITE" id="PS51387"/>
    </source>
</evidence>
<dbReference type="SUPFAM" id="SSF55447">
    <property type="entry name" value="CO dehydrogenase flavoprotein C-terminal domain-like"/>
    <property type="match status" value="1"/>
</dbReference>
<dbReference type="InterPro" id="IPR016167">
    <property type="entry name" value="FAD-bd_PCMH_sub1"/>
</dbReference>
<feature type="domain" description="FAD-binding PCMH-type" evidence="1">
    <location>
        <begin position="1"/>
        <end position="168"/>
    </location>
</feature>
<organism evidence="2 3">
    <name type="scientific">candidate division KSB3 bacterium</name>
    <dbReference type="NCBI Taxonomy" id="2044937"/>
    <lineage>
        <taxon>Bacteria</taxon>
        <taxon>candidate division KSB3</taxon>
    </lineage>
</organism>
<dbReference type="InterPro" id="IPR016169">
    <property type="entry name" value="FAD-bd_PCMH_sub2"/>
</dbReference>
<dbReference type="Pfam" id="PF03450">
    <property type="entry name" value="CO_deh_flav_C"/>
    <property type="match status" value="1"/>
</dbReference>
<dbReference type="AlphaFoldDB" id="A0A9D5JTH6"/>
<dbReference type="GO" id="GO:0071949">
    <property type="term" value="F:FAD binding"/>
    <property type="evidence" value="ECO:0007669"/>
    <property type="project" value="InterPro"/>
</dbReference>